<evidence type="ECO:0000256" key="1">
    <source>
        <dbReference type="SAM" id="MobiDB-lite"/>
    </source>
</evidence>
<comment type="caution">
    <text evidence="2">The sequence shown here is derived from an EMBL/GenBank/DDBJ whole genome shotgun (WGS) entry which is preliminary data.</text>
</comment>
<dbReference type="EMBL" id="JAUKUA010000001">
    <property type="protein sequence ID" value="KAK0732135.1"/>
    <property type="molecule type" value="Genomic_DNA"/>
</dbReference>
<evidence type="ECO:0000313" key="2">
    <source>
        <dbReference type="EMBL" id="KAK0732135.1"/>
    </source>
</evidence>
<dbReference type="InterPro" id="IPR052895">
    <property type="entry name" value="HetReg/Transcr_Mod"/>
</dbReference>
<organism evidence="2 3">
    <name type="scientific">Lasiosphaeris hirsuta</name>
    <dbReference type="NCBI Taxonomy" id="260670"/>
    <lineage>
        <taxon>Eukaryota</taxon>
        <taxon>Fungi</taxon>
        <taxon>Dikarya</taxon>
        <taxon>Ascomycota</taxon>
        <taxon>Pezizomycotina</taxon>
        <taxon>Sordariomycetes</taxon>
        <taxon>Sordariomycetidae</taxon>
        <taxon>Sordariales</taxon>
        <taxon>Lasiosphaeriaceae</taxon>
        <taxon>Lasiosphaeris</taxon>
    </lineage>
</organism>
<dbReference type="PANTHER" id="PTHR24148:SF64">
    <property type="entry name" value="HETEROKARYON INCOMPATIBILITY DOMAIN-CONTAINING PROTEIN"/>
    <property type="match status" value="1"/>
</dbReference>
<feature type="compositionally biased region" description="Polar residues" evidence="1">
    <location>
        <begin position="287"/>
        <end position="296"/>
    </location>
</feature>
<protein>
    <recommendedName>
        <fullName evidence="4">Heterokaryon incompatibility domain-containing protein</fullName>
    </recommendedName>
</protein>
<sequence length="296" mass="33843">MAEGKTGKFGKPTLPVRVSFSSSIGLQNRSNLVQDQDHGEIKEFLDRSWFTRVWIIQEAVLACKLVVMCSPEVMSWNRIGTVIHRAWIFSGFEKVFGMVANPHHQFPDETYQALCHLREKRVGGGWGISLYQLLYDYPHLDCTVPQDRMYGFPGLAPAAESFGIEPDYNLRPDEAYRAFARSMIDKSRCLDLLNCVREWRGDRAPFPKRVVVAYSLLDQARYHDVHAVLTDGLEHPTRRGWARLPPGWERIQDEGKPCYYRNHNDEPATDHENSPLESGEPTPAQVFANQRSLPKG</sequence>
<evidence type="ECO:0008006" key="4">
    <source>
        <dbReference type="Google" id="ProtNLM"/>
    </source>
</evidence>
<feature type="region of interest" description="Disordered" evidence="1">
    <location>
        <begin position="255"/>
        <end position="296"/>
    </location>
</feature>
<name>A0AA40BD87_9PEZI</name>
<dbReference type="Proteomes" id="UP001172102">
    <property type="component" value="Unassembled WGS sequence"/>
</dbReference>
<evidence type="ECO:0000313" key="3">
    <source>
        <dbReference type="Proteomes" id="UP001172102"/>
    </source>
</evidence>
<feature type="compositionally biased region" description="Basic and acidic residues" evidence="1">
    <location>
        <begin position="255"/>
        <end position="274"/>
    </location>
</feature>
<dbReference type="InterPro" id="IPR036020">
    <property type="entry name" value="WW_dom_sf"/>
</dbReference>
<keyword evidence="3" id="KW-1185">Reference proteome</keyword>
<proteinExistence type="predicted"/>
<dbReference type="SUPFAM" id="SSF51045">
    <property type="entry name" value="WW domain"/>
    <property type="match status" value="1"/>
</dbReference>
<gene>
    <name evidence="2" type="ORF">B0H67DRAFT_640434</name>
</gene>
<dbReference type="AlphaFoldDB" id="A0AA40BD87"/>
<dbReference type="PANTHER" id="PTHR24148">
    <property type="entry name" value="ANKYRIN REPEAT DOMAIN-CONTAINING PROTEIN 39 HOMOLOG-RELATED"/>
    <property type="match status" value="1"/>
</dbReference>
<reference evidence="2" key="1">
    <citation type="submission" date="2023-06" db="EMBL/GenBank/DDBJ databases">
        <title>Genome-scale phylogeny and comparative genomics of the fungal order Sordariales.</title>
        <authorList>
            <consortium name="Lawrence Berkeley National Laboratory"/>
            <person name="Hensen N."/>
            <person name="Bonometti L."/>
            <person name="Westerberg I."/>
            <person name="Brannstrom I.O."/>
            <person name="Guillou S."/>
            <person name="Cros-Aarteil S."/>
            <person name="Calhoun S."/>
            <person name="Haridas S."/>
            <person name="Kuo A."/>
            <person name="Mondo S."/>
            <person name="Pangilinan J."/>
            <person name="Riley R."/>
            <person name="Labutti K."/>
            <person name="Andreopoulos B."/>
            <person name="Lipzen A."/>
            <person name="Chen C."/>
            <person name="Yanf M."/>
            <person name="Daum C."/>
            <person name="Ng V."/>
            <person name="Clum A."/>
            <person name="Steindorff A."/>
            <person name="Ohm R."/>
            <person name="Martin F."/>
            <person name="Silar P."/>
            <person name="Natvig D."/>
            <person name="Lalanne C."/>
            <person name="Gautier V."/>
            <person name="Ament-Velasquez S.L."/>
            <person name="Kruys A."/>
            <person name="Hutchinson M.I."/>
            <person name="Powell A.J."/>
            <person name="Barry K."/>
            <person name="Miller A.N."/>
            <person name="Grigoriev I.V."/>
            <person name="Debuchy R."/>
            <person name="Gladieux P."/>
            <person name="Thoren M.H."/>
            <person name="Johannesson H."/>
        </authorList>
    </citation>
    <scope>NUCLEOTIDE SEQUENCE</scope>
    <source>
        <strain evidence="2">SMH4607-1</strain>
    </source>
</reference>
<accession>A0AA40BD87</accession>